<dbReference type="AlphaFoldDB" id="A0A4R2SVG1"/>
<comment type="caution">
    <text evidence="2">The sequence shown here is derived from an EMBL/GenBank/DDBJ whole genome shotgun (WGS) entry which is preliminary data.</text>
</comment>
<dbReference type="RefSeq" id="WP_131979797.1">
    <property type="nucleotide sequence ID" value="NZ_SLYB01000054.1"/>
</dbReference>
<sequence length="281" mass="33085">MMKLIFLFLLFFLNFSVSQAKDKISDIIDYSYINTEKYKFNDVNGNILGYKVKLSFSKFLDGDETIDRLGRISSSTQNIIYNISVDKNKFSKEYRGIPSHGQKIISSFCIGKENNFFIITMLSYGNYDRINPWFIQFIPDVFEVKGDASIINREDLANQFNNGLDPYFDNRIVDEPNINKIYPYYSEAKILDRAYEIKMCHKDNINENALMQSTKQILRGKTYLYDTNLIITNMYLVKGDKINILNEKIDDNNQKWYFINYKGKKNINMWIKAEDVDLKEK</sequence>
<name>A0A4R2SVG1_9PAST</name>
<dbReference type="Proteomes" id="UP000295763">
    <property type="component" value="Unassembled WGS sequence"/>
</dbReference>
<proteinExistence type="predicted"/>
<evidence type="ECO:0000313" key="2">
    <source>
        <dbReference type="EMBL" id="TCP88528.1"/>
    </source>
</evidence>
<feature type="signal peptide" evidence="1">
    <location>
        <begin position="1"/>
        <end position="20"/>
    </location>
</feature>
<dbReference type="EMBL" id="SLYB01000054">
    <property type="protein sequence ID" value="TCP88528.1"/>
    <property type="molecule type" value="Genomic_DNA"/>
</dbReference>
<feature type="chain" id="PRO_5020325746" description="SH3 domain-containing protein" evidence="1">
    <location>
        <begin position="21"/>
        <end position="281"/>
    </location>
</feature>
<keyword evidence="3" id="KW-1185">Reference proteome</keyword>
<organism evidence="2 3">
    <name type="scientific">Cricetibacter osteomyelitidis</name>
    <dbReference type="NCBI Taxonomy" id="1521931"/>
    <lineage>
        <taxon>Bacteria</taxon>
        <taxon>Pseudomonadati</taxon>
        <taxon>Pseudomonadota</taxon>
        <taxon>Gammaproteobacteria</taxon>
        <taxon>Pasteurellales</taxon>
        <taxon>Pasteurellaceae</taxon>
        <taxon>Cricetibacter</taxon>
    </lineage>
</organism>
<protein>
    <recommendedName>
        <fullName evidence="4">SH3 domain-containing protein</fullName>
    </recommendedName>
</protein>
<dbReference type="OrthoDB" id="6884118at2"/>
<keyword evidence="1" id="KW-0732">Signal</keyword>
<evidence type="ECO:0000256" key="1">
    <source>
        <dbReference type="SAM" id="SignalP"/>
    </source>
</evidence>
<gene>
    <name evidence="2" type="ORF">EDC44_1542</name>
</gene>
<reference evidence="2 3" key="1">
    <citation type="submission" date="2019-03" db="EMBL/GenBank/DDBJ databases">
        <title>Genomic Encyclopedia of Type Strains, Phase IV (KMG-IV): sequencing the most valuable type-strain genomes for metagenomic binning, comparative biology and taxonomic classification.</title>
        <authorList>
            <person name="Goeker M."/>
        </authorList>
    </citation>
    <scope>NUCLEOTIDE SEQUENCE [LARGE SCALE GENOMIC DNA]</scope>
    <source>
        <strain evidence="2 3">DSM 28404</strain>
    </source>
</reference>
<evidence type="ECO:0008006" key="4">
    <source>
        <dbReference type="Google" id="ProtNLM"/>
    </source>
</evidence>
<evidence type="ECO:0000313" key="3">
    <source>
        <dbReference type="Proteomes" id="UP000295763"/>
    </source>
</evidence>
<accession>A0A4R2SVG1</accession>